<keyword evidence="3 6" id="KW-0732">Signal</keyword>
<dbReference type="PROSITE" id="PS51257">
    <property type="entry name" value="PROKAR_LIPOPROTEIN"/>
    <property type="match status" value="1"/>
</dbReference>
<keyword evidence="5" id="KW-0998">Cell outer membrane</keyword>
<evidence type="ECO:0000259" key="8">
    <source>
        <dbReference type="Pfam" id="PF14322"/>
    </source>
</evidence>
<evidence type="ECO:0000256" key="3">
    <source>
        <dbReference type="ARBA" id="ARBA00022729"/>
    </source>
</evidence>
<dbReference type="SUPFAM" id="SSF48452">
    <property type="entry name" value="TPR-like"/>
    <property type="match status" value="1"/>
</dbReference>
<evidence type="ECO:0000313" key="9">
    <source>
        <dbReference type="EMBL" id="MET6996713.1"/>
    </source>
</evidence>
<feature type="domain" description="RagB/SusD" evidence="7">
    <location>
        <begin position="242"/>
        <end position="431"/>
    </location>
</feature>
<reference evidence="9 10" key="1">
    <citation type="submission" date="2024-06" db="EMBL/GenBank/DDBJ databases">
        <title>Chitinophaga defluvii sp. nov., isolated from municipal sewage.</title>
        <authorList>
            <person name="Zhang L."/>
        </authorList>
    </citation>
    <scope>NUCLEOTIDE SEQUENCE [LARGE SCALE GENOMIC DNA]</scope>
    <source>
        <strain evidence="9 10">H8</strain>
    </source>
</reference>
<evidence type="ECO:0000256" key="1">
    <source>
        <dbReference type="ARBA" id="ARBA00004442"/>
    </source>
</evidence>
<feature type="signal peptide" evidence="6">
    <location>
        <begin position="1"/>
        <end position="23"/>
    </location>
</feature>
<evidence type="ECO:0000259" key="7">
    <source>
        <dbReference type="Pfam" id="PF07980"/>
    </source>
</evidence>
<evidence type="ECO:0000256" key="6">
    <source>
        <dbReference type="SAM" id="SignalP"/>
    </source>
</evidence>
<dbReference type="InterPro" id="IPR033985">
    <property type="entry name" value="SusD-like_N"/>
</dbReference>
<organism evidence="9 10">
    <name type="scientific">Chitinophaga defluvii</name>
    <dbReference type="NCBI Taxonomy" id="3163343"/>
    <lineage>
        <taxon>Bacteria</taxon>
        <taxon>Pseudomonadati</taxon>
        <taxon>Bacteroidota</taxon>
        <taxon>Chitinophagia</taxon>
        <taxon>Chitinophagales</taxon>
        <taxon>Chitinophagaceae</taxon>
        <taxon>Chitinophaga</taxon>
    </lineage>
</organism>
<evidence type="ECO:0000256" key="2">
    <source>
        <dbReference type="ARBA" id="ARBA00006275"/>
    </source>
</evidence>
<feature type="domain" description="SusD-like N-terminal" evidence="8">
    <location>
        <begin position="101"/>
        <end position="219"/>
    </location>
</feature>
<dbReference type="Pfam" id="PF14322">
    <property type="entry name" value="SusD-like_3"/>
    <property type="match status" value="1"/>
</dbReference>
<comment type="subcellular location">
    <subcellularLocation>
        <location evidence="1">Cell outer membrane</location>
    </subcellularLocation>
</comment>
<dbReference type="Proteomes" id="UP001549749">
    <property type="component" value="Unassembled WGS sequence"/>
</dbReference>
<keyword evidence="10" id="KW-1185">Reference proteome</keyword>
<dbReference type="InterPro" id="IPR011990">
    <property type="entry name" value="TPR-like_helical_dom_sf"/>
</dbReference>
<dbReference type="RefSeq" id="WP_354659354.1">
    <property type="nucleotide sequence ID" value="NZ_JBEXAC010000001.1"/>
</dbReference>
<sequence length="465" mass="52146">MLRRYFLLINLLTFLACTFSSCSKNLDDPFPDTSIGEQQLRPADLALLVKGAYSKIHGGWPSQTYPLFDIYADDIISVQGGSVTRFNPQAYEACNPNPSDGFSNGFYYNGAYTAIGHANVVINYIRSRELTDLNKELGEALGIRGYCYFRLMEAYKGVIITLGSNEDPSEYKRAQNTEEEVYNRVITDLKDAEKLLPSFTTADALSKEAVQLLLARIYLNKGDKVEAKKYAEMVITSPATELTQDFTSNFRYNNSGNKELLFRLVEGPVPSSYDRSGMFALYSPGFPYRRPTGVTGNGQTWLNADLVDAYETGDVRTGLVKNQFANSVGKEVTYLMKFSLDTLQEANGFVTYPQIRLSEAYLISAEADARGGVVNVARYNEVRKKRNVKVKAAADFAGANDFLNEIEMERRKEFVGEGLRWQDMKRFGKALGFLSSKGRDATRLYLPFVTAELNKNPKLIQNKGY</sequence>
<dbReference type="Gene3D" id="1.25.40.390">
    <property type="match status" value="1"/>
</dbReference>
<dbReference type="InterPro" id="IPR012944">
    <property type="entry name" value="SusD_RagB_dom"/>
</dbReference>
<evidence type="ECO:0000313" key="10">
    <source>
        <dbReference type="Proteomes" id="UP001549749"/>
    </source>
</evidence>
<evidence type="ECO:0000256" key="4">
    <source>
        <dbReference type="ARBA" id="ARBA00023136"/>
    </source>
</evidence>
<accession>A0ABV2T125</accession>
<proteinExistence type="inferred from homology"/>
<protein>
    <submittedName>
        <fullName evidence="9">RagB/SusD family nutrient uptake outer membrane protein</fullName>
    </submittedName>
</protein>
<evidence type="ECO:0000256" key="5">
    <source>
        <dbReference type="ARBA" id="ARBA00023237"/>
    </source>
</evidence>
<dbReference type="EMBL" id="JBEXAC010000001">
    <property type="protein sequence ID" value="MET6996713.1"/>
    <property type="molecule type" value="Genomic_DNA"/>
</dbReference>
<feature type="chain" id="PRO_5046357415" evidence="6">
    <location>
        <begin position="24"/>
        <end position="465"/>
    </location>
</feature>
<keyword evidence="4" id="KW-0472">Membrane</keyword>
<comment type="similarity">
    <text evidence="2">Belongs to the SusD family.</text>
</comment>
<comment type="caution">
    <text evidence="9">The sequence shown here is derived from an EMBL/GenBank/DDBJ whole genome shotgun (WGS) entry which is preliminary data.</text>
</comment>
<gene>
    <name evidence="9" type="ORF">ABR189_05020</name>
</gene>
<dbReference type="Pfam" id="PF07980">
    <property type="entry name" value="SusD_RagB"/>
    <property type="match status" value="1"/>
</dbReference>
<dbReference type="CDD" id="cd08977">
    <property type="entry name" value="SusD"/>
    <property type="match status" value="1"/>
</dbReference>
<name>A0ABV2T125_9BACT</name>